<dbReference type="Proteomes" id="UP000316649">
    <property type="component" value="Unassembled WGS sequence"/>
</dbReference>
<evidence type="ECO:0000313" key="2">
    <source>
        <dbReference type="EMBL" id="TVO70530.1"/>
    </source>
</evidence>
<proteinExistence type="predicted"/>
<gene>
    <name evidence="2" type="ORF">FHP88_16720</name>
</gene>
<accession>A0A558DQ22</accession>
<dbReference type="InterPro" id="IPR032314">
    <property type="entry name" value="DUF4845"/>
</dbReference>
<comment type="caution">
    <text evidence="2">The sequence shown here is derived from an EMBL/GenBank/DDBJ whole genome shotgun (WGS) entry which is preliminary data.</text>
</comment>
<dbReference type="EMBL" id="VMNH01000024">
    <property type="protein sequence ID" value="TVO70530.1"/>
    <property type="molecule type" value="Genomic_DNA"/>
</dbReference>
<keyword evidence="3" id="KW-1185">Reference proteome</keyword>
<reference evidence="2 3" key="1">
    <citation type="submission" date="2019-07" db="EMBL/GenBank/DDBJ databases">
        <title>The pathways for chlorine oxyanion respiration interact through the shared metabolite chlorate.</title>
        <authorList>
            <person name="Barnum T.P."/>
            <person name="Cheng Y."/>
            <person name="Hill K.A."/>
            <person name="Lucas L.N."/>
            <person name="Carlson H.K."/>
            <person name="Coates J.D."/>
        </authorList>
    </citation>
    <scope>NUCLEOTIDE SEQUENCE [LARGE SCALE GENOMIC DNA]</scope>
    <source>
        <strain evidence="2 3">BK-1</strain>
    </source>
</reference>
<organism evidence="2 3">
    <name type="scientific">Sedimenticola selenatireducens</name>
    <dbReference type="NCBI Taxonomy" id="191960"/>
    <lineage>
        <taxon>Bacteria</taxon>
        <taxon>Pseudomonadati</taxon>
        <taxon>Pseudomonadota</taxon>
        <taxon>Gammaproteobacteria</taxon>
        <taxon>Chromatiales</taxon>
        <taxon>Sedimenticolaceae</taxon>
        <taxon>Sedimenticola</taxon>
    </lineage>
</organism>
<dbReference type="Pfam" id="PF16137">
    <property type="entry name" value="DUF4845"/>
    <property type="match status" value="1"/>
</dbReference>
<name>A0A558DQ22_9GAMM</name>
<feature type="transmembrane region" description="Helical" evidence="1">
    <location>
        <begin position="69"/>
        <end position="90"/>
    </location>
</feature>
<evidence type="ECO:0000313" key="3">
    <source>
        <dbReference type="Proteomes" id="UP000316649"/>
    </source>
</evidence>
<sequence length="181" mass="20480">MLGTCPRESFGRQGVCHLDELGLKSTRFSHYLGSPREWHKLIITDNRIIKNRSGGEMNGLLAKQKGMTLTGWMTVVALVIFFALLGMRIIPIYLENLTVKDVVEALEEEPLITKRSAQEVKSMIMKRLDINGVYDLKSEHVTVKKSPGVMKIDITYTVQKKLVGNMELLISFSEQKELISN</sequence>
<keyword evidence="1" id="KW-0812">Transmembrane</keyword>
<dbReference type="OrthoDB" id="5734946at2"/>
<protein>
    <submittedName>
        <fullName evidence="2">DUF4845 domain-containing protein</fullName>
    </submittedName>
</protein>
<evidence type="ECO:0000256" key="1">
    <source>
        <dbReference type="SAM" id="Phobius"/>
    </source>
</evidence>
<keyword evidence="1" id="KW-1133">Transmembrane helix</keyword>
<keyword evidence="1" id="KW-0472">Membrane</keyword>
<dbReference type="AlphaFoldDB" id="A0A558DQ22"/>